<evidence type="ECO:0000313" key="2">
    <source>
        <dbReference type="EMBL" id="QMT40975.1"/>
    </source>
</evidence>
<name>A0A7D7NC03_9NEIS</name>
<dbReference type="AlphaFoldDB" id="A0A7D7NC03"/>
<evidence type="ECO:0000313" key="3">
    <source>
        <dbReference type="Proteomes" id="UP000514752"/>
    </source>
</evidence>
<reference evidence="2 3" key="1">
    <citation type="submission" date="2020-07" db="EMBL/GenBank/DDBJ databases">
        <title>Genomic diversity of species in the Neisseriaceae family.</title>
        <authorList>
            <person name="Vincent A.T."/>
            <person name="Bernet E."/>
            <person name="Veyrier F.J."/>
        </authorList>
    </citation>
    <scope>NUCLEOTIDE SEQUENCE [LARGE SCALE GENOMIC DNA]</scope>
    <source>
        <strain evidence="2 3">DSM 22244</strain>
    </source>
</reference>
<dbReference type="RefSeq" id="WP_182122558.1">
    <property type="nucleotide sequence ID" value="NZ_CP059567.1"/>
</dbReference>
<gene>
    <name evidence="2" type="ORF">H3L94_02670</name>
</gene>
<dbReference type="KEGG" id="nsg:H3L94_02670"/>
<feature type="region of interest" description="Disordered" evidence="1">
    <location>
        <begin position="1"/>
        <end position="38"/>
    </location>
</feature>
<sequence length="53" mass="5698">MGDLDLAADPLSSRHSEAIELTDKQRQAPNLQGMGRRTANDCCWGSGGRIQVA</sequence>
<organism evidence="2 3">
    <name type="scientific">Neisseria shayeganii</name>
    <dbReference type="NCBI Taxonomy" id="607712"/>
    <lineage>
        <taxon>Bacteria</taxon>
        <taxon>Pseudomonadati</taxon>
        <taxon>Pseudomonadota</taxon>
        <taxon>Betaproteobacteria</taxon>
        <taxon>Neisseriales</taxon>
        <taxon>Neisseriaceae</taxon>
        <taxon>Neisseria</taxon>
    </lineage>
</organism>
<proteinExistence type="predicted"/>
<dbReference type="EMBL" id="CP059567">
    <property type="protein sequence ID" value="QMT40975.1"/>
    <property type="molecule type" value="Genomic_DNA"/>
</dbReference>
<accession>A0A7D7NC03</accession>
<feature type="compositionally biased region" description="Basic and acidic residues" evidence="1">
    <location>
        <begin position="12"/>
        <end position="26"/>
    </location>
</feature>
<protein>
    <submittedName>
        <fullName evidence="2">Uncharacterized protein</fullName>
    </submittedName>
</protein>
<evidence type="ECO:0000256" key="1">
    <source>
        <dbReference type="SAM" id="MobiDB-lite"/>
    </source>
</evidence>
<dbReference type="Proteomes" id="UP000514752">
    <property type="component" value="Chromosome"/>
</dbReference>